<organism evidence="2 3">
    <name type="scientific">Ruficoccus amylovorans</name>
    <dbReference type="NCBI Taxonomy" id="1804625"/>
    <lineage>
        <taxon>Bacteria</taxon>
        <taxon>Pseudomonadati</taxon>
        <taxon>Verrucomicrobiota</taxon>
        <taxon>Opitutia</taxon>
        <taxon>Puniceicoccales</taxon>
        <taxon>Cerasicoccaceae</taxon>
        <taxon>Ruficoccus</taxon>
    </lineage>
</organism>
<evidence type="ECO:0000313" key="3">
    <source>
        <dbReference type="Proteomes" id="UP000546464"/>
    </source>
</evidence>
<gene>
    <name evidence="2" type="ORF">H5P28_10500</name>
</gene>
<dbReference type="InterPro" id="IPR007466">
    <property type="entry name" value="Peptidyl-Arg-deiminase_porph"/>
</dbReference>
<dbReference type="RefSeq" id="WP_185675659.1">
    <property type="nucleotide sequence ID" value="NZ_JACHVB010000032.1"/>
</dbReference>
<keyword evidence="1" id="KW-0378">Hydrolase</keyword>
<dbReference type="PANTHER" id="PTHR31377:SF0">
    <property type="entry name" value="AGMATINE DEIMINASE-RELATED"/>
    <property type="match status" value="1"/>
</dbReference>
<dbReference type="EMBL" id="JACHVB010000032">
    <property type="protein sequence ID" value="MBC2594690.1"/>
    <property type="molecule type" value="Genomic_DNA"/>
</dbReference>
<dbReference type="GO" id="GO:0047632">
    <property type="term" value="F:agmatine deiminase activity"/>
    <property type="evidence" value="ECO:0007669"/>
    <property type="project" value="TreeGrafter"/>
</dbReference>
<name>A0A842HEP1_9BACT</name>
<dbReference type="GO" id="GO:0009446">
    <property type="term" value="P:putrescine biosynthetic process"/>
    <property type="evidence" value="ECO:0007669"/>
    <property type="project" value="InterPro"/>
</dbReference>
<protein>
    <submittedName>
        <fullName evidence="2">Agmatine deiminase family protein</fullName>
    </submittedName>
</protein>
<dbReference type="PANTHER" id="PTHR31377">
    <property type="entry name" value="AGMATINE DEIMINASE-RELATED"/>
    <property type="match status" value="1"/>
</dbReference>
<keyword evidence="3" id="KW-1185">Reference proteome</keyword>
<dbReference type="GO" id="GO:0004668">
    <property type="term" value="F:protein-arginine deiminase activity"/>
    <property type="evidence" value="ECO:0007669"/>
    <property type="project" value="InterPro"/>
</dbReference>
<dbReference type="Pfam" id="PF04371">
    <property type="entry name" value="PAD_porph"/>
    <property type="match status" value="1"/>
</dbReference>
<dbReference type="Gene3D" id="3.75.10.10">
    <property type="entry name" value="L-arginine/glycine Amidinotransferase, Chain A"/>
    <property type="match status" value="1"/>
</dbReference>
<dbReference type="Proteomes" id="UP000546464">
    <property type="component" value="Unassembled WGS sequence"/>
</dbReference>
<dbReference type="SUPFAM" id="SSF55909">
    <property type="entry name" value="Pentein"/>
    <property type="match status" value="1"/>
</dbReference>
<comment type="caution">
    <text evidence="2">The sequence shown here is derived from an EMBL/GenBank/DDBJ whole genome shotgun (WGS) entry which is preliminary data.</text>
</comment>
<reference evidence="2 3" key="1">
    <citation type="submission" date="2020-07" db="EMBL/GenBank/DDBJ databases">
        <authorList>
            <person name="Feng X."/>
        </authorList>
    </citation>
    <scope>NUCLEOTIDE SEQUENCE [LARGE SCALE GENOMIC DNA]</scope>
    <source>
        <strain evidence="2 3">JCM31066</strain>
    </source>
</reference>
<accession>A0A842HEP1</accession>
<proteinExistence type="predicted"/>
<evidence type="ECO:0000313" key="2">
    <source>
        <dbReference type="EMBL" id="MBC2594690.1"/>
    </source>
</evidence>
<evidence type="ECO:0000256" key="1">
    <source>
        <dbReference type="ARBA" id="ARBA00022801"/>
    </source>
</evidence>
<sequence length="343" mass="38540">MSAEPTFILPAEWEPQDAIWLSWPVSTHIWSDFREEIEPAFAQLAAQFSYFEPVRINADGRAHGKIREHLNRARADLSVIELYDHPTDDVWCRDHGAVFVRDAATGKLAATDWQFNAWGGKFTPYDRDNTAAARMADALGIPCHRSELILEGGAIESNGAGVLLTTEEVLLNPNRNPEWSRSQVEAELRRLFGVREIFWLPRGLDHDDTDGHIDNMTRFIGENAILTAVEPKTMPAGATCQPWLEEARLRLKERFETVLELPLPEPDATWPEPRPASYLNYALVNDAVIVPSFGQPKNDDFARGLLADCFPGRKAVSFDCRLFLEEGGAVHCLSQHQPQMLGV</sequence>
<dbReference type="AlphaFoldDB" id="A0A842HEP1"/>